<name>A0A9Y2IPV4_9PSEU</name>
<dbReference type="Pfam" id="PF12697">
    <property type="entry name" value="Abhydrolase_6"/>
    <property type="match status" value="1"/>
</dbReference>
<keyword evidence="1 4" id="KW-0378">Hydrolase</keyword>
<proteinExistence type="predicted"/>
<protein>
    <submittedName>
        <fullName evidence="4">Alpha/beta fold hydrolase</fullName>
    </submittedName>
</protein>
<evidence type="ECO:0000256" key="1">
    <source>
        <dbReference type="ARBA" id="ARBA00022801"/>
    </source>
</evidence>
<organism evidence="4 5">
    <name type="scientific">Amycolatopsis carbonis</name>
    <dbReference type="NCBI Taxonomy" id="715471"/>
    <lineage>
        <taxon>Bacteria</taxon>
        <taxon>Bacillati</taxon>
        <taxon>Actinomycetota</taxon>
        <taxon>Actinomycetes</taxon>
        <taxon>Pseudonocardiales</taxon>
        <taxon>Pseudonocardiaceae</taxon>
        <taxon>Amycolatopsis</taxon>
    </lineage>
</organism>
<dbReference type="GO" id="GO:0016787">
    <property type="term" value="F:hydrolase activity"/>
    <property type="evidence" value="ECO:0007669"/>
    <property type="project" value="UniProtKB-KW"/>
</dbReference>
<reference evidence="4 5" key="1">
    <citation type="submission" date="2023-06" db="EMBL/GenBank/DDBJ databases">
        <authorList>
            <person name="Oyuntsetseg B."/>
            <person name="Kim S.B."/>
        </authorList>
    </citation>
    <scope>NUCLEOTIDE SEQUENCE [LARGE SCALE GENOMIC DNA]</scope>
    <source>
        <strain evidence="4 5">2-15</strain>
    </source>
</reference>
<dbReference type="GO" id="GO:0016020">
    <property type="term" value="C:membrane"/>
    <property type="evidence" value="ECO:0007669"/>
    <property type="project" value="TreeGrafter"/>
</dbReference>
<dbReference type="PANTHER" id="PTHR43798">
    <property type="entry name" value="MONOACYLGLYCEROL LIPASE"/>
    <property type="match status" value="1"/>
</dbReference>
<evidence type="ECO:0000259" key="3">
    <source>
        <dbReference type="Pfam" id="PF12697"/>
    </source>
</evidence>
<evidence type="ECO:0000313" key="4">
    <source>
        <dbReference type="EMBL" id="WIX82971.1"/>
    </source>
</evidence>
<dbReference type="AlphaFoldDB" id="A0A9Y2IPV4"/>
<sequence>MNSVRRVGIVVAAALAAVAVVGSPASAAPAESCAEVEIPVTADLAVAAQVHGTYCTPVGRQPRTVQLLVHGATYDRRYWNEAFDVPAAAAADGYATLAIDKLGYGESTHLPSVLITAETESAAVHQVITALRGGAVGGHAYDRVALVGHSLGSIEAMAEAGTYHDVDYLVLTGMTHYLSLDILARTFTQHLYPAVLDAQVGPVAGLDAGMLTSIPGHRGALFDGDTASAAAVARDEATKDVLSATEADGAVQALSVLPLTNSFSITVPVLIENGAADVLFCGGVLGISCATADSIDHAERGFFPRAPRFTAIAVPGAAHSLTLSPSAAEATSDIDGWLTRQSA</sequence>
<feature type="domain" description="AB hydrolase-1" evidence="3">
    <location>
        <begin position="67"/>
        <end position="327"/>
    </location>
</feature>
<dbReference type="InterPro" id="IPR000073">
    <property type="entry name" value="AB_hydrolase_1"/>
</dbReference>
<gene>
    <name evidence="4" type="ORF">QRX50_20495</name>
</gene>
<feature type="signal peptide" evidence="2">
    <location>
        <begin position="1"/>
        <end position="27"/>
    </location>
</feature>
<dbReference type="SUPFAM" id="SSF53474">
    <property type="entry name" value="alpha/beta-Hydrolases"/>
    <property type="match status" value="1"/>
</dbReference>
<dbReference type="RefSeq" id="WP_285973534.1">
    <property type="nucleotide sequence ID" value="NZ_CP127294.1"/>
</dbReference>
<keyword evidence="5" id="KW-1185">Reference proteome</keyword>
<dbReference type="Gene3D" id="3.40.50.1820">
    <property type="entry name" value="alpha/beta hydrolase"/>
    <property type="match status" value="1"/>
</dbReference>
<dbReference type="EMBL" id="CP127294">
    <property type="protein sequence ID" value="WIX82971.1"/>
    <property type="molecule type" value="Genomic_DNA"/>
</dbReference>
<evidence type="ECO:0000313" key="5">
    <source>
        <dbReference type="Proteomes" id="UP001236014"/>
    </source>
</evidence>
<feature type="chain" id="PRO_5040810892" evidence="2">
    <location>
        <begin position="28"/>
        <end position="343"/>
    </location>
</feature>
<evidence type="ECO:0000256" key="2">
    <source>
        <dbReference type="SAM" id="SignalP"/>
    </source>
</evidence>
<dbReference type="PANTHER" id="PTHR43798:SF31">
    <property type="entry name" value="AB HYDROLASE SUPERFAMILY PROTEIN YCLE"/>
    <property type="match status" value="1"/>
</dbReference>
<dbReference type="KEGG" id="acab:QRX50_20495"/>
<keyword evidence="2" id="KW-0732">Signal</keyword>
<accession>A0A9Y2IPV4</accession>
<dbReference type="InterPro" id="IPR050266">
    <property type="entry name" value="AB_hydrolase_sf"/>
</dbReference>
<dbReference type="Proteomes" id="UP001236014">
    <property type="component" value="Chromosome"/>
</dbReference>
<dbReference type="InterPro" id="IPR029058">
    <property type="entry name" value="AB_hydrolase_fold"/>
</dbReference>